<evidence type="ECO:0000256" key="1">
    <source>
        <dbReference type="SAM" id="MobiDB-lite"/>
    </source>
</evidence>
<proteinExistence type="predicted"/>
<dbReference type="RefSeq" id="WP_267624357.1">
    <property type="nucleotide sequence ID" value="NZ_JAODIW010000008.1"/>
</dbReference>
<dbReference type="AlphaFoldDB" id="A0ABD5PBI8"/>
<keyword evidence="3" id="KW-1185">Reference proteome</keyword>
<dbReference type="EMBL" id="JBHSDS010000006">
    <property type="protein sequence ID" value="MFC4358064.1"/>
    <property type="molecule type" value="Genomic_DNA"/>
</dbReference>
<accession>A0ABD5PBI8</accession>
<feature type="compositionally biased region" description="Polar residues" evidence="1">
    <location>
        <begin position="26"/>
        <end position="36"/>
    </location>
</feature>
<evidence type="ECO:0000313" key="3">
    <source>
        <dbReference type="Proteomes" id="UP001595921"/>
    </source>
</evidence>
<organism evidence="2 3">
    <name type="scientific">Halobium salinum</name>
    <dbReference type="NCBI Taxonomy" id="1364940"/>
    <lineage>
        <taxon>Archaea</taxon>
        <taxon>Methanobacteriati</taxon>
        <taxon>Methanobacteriota</taxon>
        <taxon>Stenosarchaea group</taxon>
        <taxon>Halobacteria</taxon>
        <taxon>Halobacteriales</taxon>
        <taxon>Haloferacaceae</taxon>
        <taxon>Halobium</taxon>
    </lineage>
</organism>
<dbReference type="PROSITE" id="PS51257">
    <property type="entry name" value="PROKAR_LIPOPROTEIN"/>
    <property type="match status" value="1"/>
</dbReference>
<feature type="region of interest" description="Disordered" evidence="1">
    <location>
        <begin position="25"/>
        <end position="46"/>
    </location>
</feature>
<evidence type="ECO:0000313" key="2">
    <source>
        <dbReference type="EMBL" id="MFC4358064.1"/>
    </source>
</evidence>
<protein>
    <recommendedName>
        <fullName evidence="4">Secreted protein</fullName>
    </recommendedName>
</protein>
<comment type="caution">
    <text evidence="2">The sequence shown here is derived from an EMBL/GenBank/DDBJ whole genome shotgun (WGS) entry which is preliminary data.</text>
</comment>
<reference evidence="2 3" key="1">
    <citation type="journal article" date="2019" name="Int. J. Syst. Evol. Microbiol.">
        <title>The Global Catalogue of Microorganisms (GCM) 10K type strain sequencing project: providing services to taxonomists for standard genome sequencing and annotation.</title>
        <authorList>
            <consortium name="The Broad Institute Genomics Platform"/>
            <consortium name="The Broad Institute Genome Sequencing Center for Infectious Disease"/>
            <person name="Wu L."/>
            <person name="Ma J."/>
        </authorList>
    </citation>
    <scope>NUCLEOTIDE SEQUENCE [LARGE SCALE GENOMIC DNA]</scope>
    <source>
        <strain evidence="2 3">CGMCC 1.12553</strain>
    </source>
</reference>
<gene>
    <name evidence="2" type="ORF">ACFO0N_08905</name>
</gene>
<dbReference type="Proteomes" id="UP001595921">
    <property type="component" value="Unassembled WGS sequence"/>
</dbReference>
<name>A0ABD5PBI8_9EURY</name>
<evidence type="ECO:0008006" key="4">
    <source>
        <dbReference type="Google" id="ProtNLM"/>
    </source>
</evidence>
<sequence length="215" mass="22792">MNRRRLLSGLTTGTLLPFTAGCLSSLDGSSPDSTTTEADDPSDTDDFRRAVSVVAVDDVPNEVPVALDVRVVQPHATTEQTARLETTVTNAGDADDRFPPAYYKGASSEGGLLLYSTRAPDGPDPDSGPDCVGTSGKSADELAWTTEGVGPVQLEPDESTTEELLVADDPTTVGCVPTGRYRFETRYAVGDPEDGRTFDWGFTLRVEAGGRATTR</sequence>